<evidence type="ECO:0000313" key="4">
    <source>
        <dbReference type="Proteomes" id="UP000533639"/>
    </source>
</evidence>
<dbReference type="EMBL" id="CAIJDE010000038">
    <property type="protein sequence ID" value="CAC9974231.1"/>
    <property type="molecule type" value="Genomic_DNA"/>
</dbReference>
<evidence type="ECO:0000256" key="2">
    <source>
        <dbReference type="ARBA" id="ARBA00022679"/>
    </source>
</evidence>
<dbReference type="GO" id="GO:0008713">
    <property type="term" value="F:ADP-heptose-lipopolysaccharide heptosyltransferase activity"/>
    <property type="evidence" value="ECO:0007669"/>
    <property type="project" value="TreeGrafter"/>
</dbReference>
<organism evidence="3 4">
    <name type="scientific">Flavobacterium panici</name>
    <dbReference type="NCBI Taxonomy" id="2654843"/>
    <lineage>
        <taxon>Bacteria</taxon>
        <taxon>Pseudomonadati</taxon>
        <taxon>Bacteroidota</taxon>
        <taxon>Flavobacteriia</taxon>
        <taxon>Flavobacteriales</taxon>
        <taxon>Flavobacteriaceae</taxon>
        <taxon>Flavobacterium</taxon>
    </lineage>
</organism>
<dbReference type="Proteomes" id="UP000533639">
    <property type="component" value="Unassembled WGS sequence"/>
</dbReference>
<dbReference type="AlphaFoldDB" id="A0A9N8J2C8"/>
<keyword evidence="1" id="KW-0328">Glycosyltransferase</keyword>
<dbReference type="PANTHER" id="PTHR30160">
    <property type="entry name" value="TETRAACYLDISACCHARIDE 4'-KINASE-RELATED"/>
    <property type="match status" value="1"/>
</dbReference>
<protein>
    <submittedName>
        <fullName evidence="3">Glycosyltransferase family 9 protein</fullName>
    </submittedName>
</protein>
<accession>A0A9N8J2C8</accession>
<dbReference type="Gene3D" id="3.40.50.2000">
    <property type="entry name" value="Glycogen Phosphorylase B"/>
    <property type="match status" value="2"/>
</dbReference>
<evidence type="ECO:0000313" key="3">
    <source>
        <dbReference type="EMBL" id="CAC9974231.1"/>
    </source>
</evidence>
<dbReference type="CDD" id="cd03789">
    <property type="entry name" value="GT9_LPS_heptosyltransferase"/>
    <property type="match status" value="1"/>
</dbReference>
<dbReference type="GO" id="GO:0009244">
    <property type="term" value="P:lipopolysaccharide core region biosynthetic process"/>
    <property type="evidence" value="ECO:0007669"/>
    <property type="project" value="TreeGrafter"/>
</dbReference>
<dbReference type="InterPro" id="IPR002201">
    <property type="entry name" value="Glyco_trans_9"/>
</dbReference>
<dbReference type="Pfam" id="PF01075">
    <property type="entry name" value="Glyco_transf_9"/>
    <property type="match status" value="1"/>
</dbReference>
<keyword evidence="2" id="KW-0808">Transferase</keyword>
<dbReference type="SUPFAM" id="SSF53756">
    <property type="entry name" value="UDP-Glycosyltransferase/glycogen phosphorylase"/>
    <property type="match status" value="1"/>
</dbReference>
<comment type="caution">
    <text evidence="3">The sequence shown here is derived from an EMBL/GenBank/DDBJ whole genome shotgun (WGS) entry which is preliminary data.</text>
</comment>
<dbReference type="InterPro" id="IPR051199">
    <property type="entry name" value="LPS_LOS_Heptosyltrfase"/>
</dbReference>
<dbReference type="GO" id="GO:0005829">
    <property type="term" value="C:cytosol"/>
    <property type="evidence" value="ECO:0007669"/>
    <property type="project" value="TreeGrafter"/>
</dbReference>
<sequence>MLHFLAKMFFAVSKNNLEINTTMSSLKKVSINKVRRNLMRILTKNIGSANISKGGTIDKSKIKKVLICRPNGRLGNMLLVTPLIQEVSAVFPGVKIDLFVKGTLAPIVFEKYDNVDKIIDLPKKPFKDLVKYFKVWTLIKKQNYDLVINVDQNSSSGRLAVQFSNAKYKFFGDLPENVQSNYDDHEHIAKYPVYNLRYFLSQFGIEDKKEPVPLLDLKLTQEEIAKGKEILNNIIDEQKKTIAIFTFATGEKCYCVSWWEEFYAALKNEYPDYNIFEVLPVENVSQIDFQAPSFYSKDIREIGSVLANVDVFIGADSGIMHLSSASKAPTAGLFSISSLKKYQPYGNNSVGIDTNQLTVPDYINAINKILNQ</sequence>
<proteinExistence type="predicted"/>
<name>A0A9N8J2C8_9FLAO</name>
<keyword evidence="4" id="KW-1185">Reference proteome</keyword>
<reference evidence="3 4" key="1">
    <citation type="submission" date="2020-06" db="EMBL/GenBank/DDBJ databases">
        <authorList>
            <person name="Criscuolo A."/>
        </authorList>
    </citation>
    <scope>NUCLEOTIDE SEQUENCE [LARGE SCALE GENOMIC DNA]</scope>
    <source>
        <strain evidence="3">PXU-55</strain>
    </source>
</reference>
<evidence type="ECO:0000256" key="1">
    <source>
        <dbReference type="ARBA" id="ARBA00022676"/>
    </source>
</evidence>
<gene>
    <name evidence="3" type="ORF">FLAPXU55_01928</name>
</gene>